<keyword evidence="7" id="KW-0315">Glutamine amidotransferase</keyword>
<dbReference type="InterPro" id="IPR029057">
    <property type="entry name" value="PRTase-like"/>
</dbReference>
<comment type="pathway">
    <text evidence="1 8">Purine metabolism; IMP biosynthesis via de novo pathway; N(1)-(5-phospho-D-ribosyl)glycinamide from 5-phospho-alpha-D-ribose 1-diphosphate: step 1/2.</text>
</comment>
<dbReference type="InterPro" id="IPR000836">
    <property type="entry name" value="PRTase_dom"/>
</dbReference>
<keyword evidence="6 8" id="KW-0658">Purine biosynthesis</keyword>
<comment type="caution">
    <text evidence="10">The sequence shown here is derived from an EMBL/GenBank/DDBJ whole genome shotgun (WGS) entry which is preliminary data.</text>
</comment>
<evidence type="ECO:0000256" key="6">
    <source>
        <dbReference type="ARBA" id="ARBA00022755"/>
    </source>
</evidence>
<dbReference type="InterPro" id="IPR029055">
    <property type="entry name" value="Ntn_hydrolases_N"/>
</dbReference>
<keyword evidence="5 8" id="KW-0808">Transferase</keyword>
<protein>
    <recommendedName>
        <fullName evidence="3 8">Amidophosphoribosyltransferase</fullName>
        <shortName evidence="8">ATase</shortName>
        <ecNumber evidence="3 8">2.4.2.14</ecNumber>
    </recommendedName>
    <alternativeName>
        <fullName evidence="8">Glutamine phosphoribosylpyrophosphate amidotransferase</fullName>
    </alternativeName>
</protein>
<dbReference type="Gene3D" id="3.60.20.10">
    <property type="entry name" value="Glutamine Phosphoribosylpyrophosphate, subunit 1, domain 1"/>
    <property type="match status" value="1"/>
</dbReference>
<evidence type="ECO:0000259" key="9">
    <source>
        <dbReference type="PROSITE" id="PS51278"/>
    </source>
</evidence>
<dbReference type="RefSeq" id="WP_262428082.1">
    <property type="nucleotide sequence ID" value="NZ_JACRTJ010000028.1"/>
</dbReference>
<dbReference type="Proteomes" id="UP000647491">
    <property type="component" value="Unassembled WGS sequence"/>
</dbReference>
<evidence type="ECO:0000256" key="4">
    <source>
        <dbReference type="ARBA" id="ARBA00022676"/>
    </source>
</evidence>
<proteinExistence type="inferred from homology"/>
<dbReference type="Gene3D" id="3.40.50.2020">
    <property type="match status" value="1"/>
</dbReference>
<comment type="similarity">
    <text evidence="2 8">In the C-terminal section; belongs to the purine/pyrimidine phosphoribosyltransferase family.</text>
</comment>
<accession>A0ABR7NVI0</accession>
<keyword evidence="4 8" id="KW-0328">Glycosyltransferase</keyword>
<dbReference type="SUPFAM" id="SSF53271">
    <property type="entry name" value="PRTase-like"/>
    <property type="match status" value="1"/>
</dbReference>
<evidence type="ECO:0000256" key="8">
    <source>
        <dbReference type="PIRNR" id="PIRNR000485"/>
    </source>
</evidence>
<name>A0ABR7NVI0_9FIRM</name>
<gene>
    <name evidence="10" type="ORF">H8708_12785</name>
</gene>
<evidence type="ECO:0000313" key="10">
    <source>
        <dbReference type="EMBL" id="MBC8600092.1"/>
    </source>
</evidence>
<dbReference type="PROSITE" id="PS51278">
    <property type="entry name" value="GATASE_TYPE_2"/>
    <property type="match status" value="1"/>
</dbReference>
<evidence type="ECO:0000256" key="1">
    <source>
        <dbReference type="ARBA" id="ARBA00005209"/>
    </source>
</evidence>
<keyword evidence="11" id="KW-1185">Reference proteome</keyword>
<evidence type="ECO:0000313" key="11">
    <source>
        <dbReference type="Proteomes" id="UP000647491"/>
    </source>
</evidence>
<sequence length="469" mass="52675">MGGIFGVASKTSCTMDLFFGIDYHSHLGTRRGGMAVYGENGFQRAIHNIENTPFRTKFDHDLDELEGTLGIGCISDMDPQPLLIRSHLGTYALTTVGVIRNPEELIKEAYKNGHVHFMSMSGGKINDTELVASLIDQKDSLVDGLLYAQERIQGSMSMLLLTPEGIYASRDRYGRTPITIGQKDGAFCASFENFAYLNLGYHHYSELGPGEIDFITPEGVECLSAPRKEMKMCAFLWAYYGYPTASYEGISVEKMRYDCGKLLARRDKGVTADSVAGVPDSGIAHAVGYANESGIPFSRPFIKYTPTWPRSFMPSSQKQRNLIAKMKLIPVDVLIRDKKLLLIDDSIVRGTQLGETTEFLYESGAKEVHVRPACPPITFGCPYLNFSRSRSEYDLITRRVIRDREGENVSEETLATYTDPDSQNYKEMVEEIRKRLHFTTLRFHRLDDLVESIGIEPCKLCTYCWNGRG</sequence>
<evidence type="ECO:0000256" key="3">
    <source>
        <dbReference type="ARBA" id="ARBA00011941"/>
    </source>
</evidence>
<reference evidence="10 11" key="1">
    <citation type="submission" date="2020-08" db="EMBL/GenBank/DDBJ databases">
        <title>Genome public.</title>
        <authorList>
            <person name="Liu C."/>
            <person name="Sun Q."/>
        </authorList>
    </citation>
    <scope>NUCLEOTIDE SEQUENCE [LARGE SCALE GENOMIC DNA]</scope>
    <source>
        <strain evidence="10 11">BX10</strain>
    </source>
</reference>
<evidence type="ECO:0000256" key="5">
    <source>
        <dbReference type="ARBA" id="ARBA00022679"/>
    </source>
</evidence>
<dbReference type="InterPro" id="IPR017932">
    <property type="entry name" value="GATase_2_dom"/>
</dbReference>
<dbReference type="EMBL" id="JACRTJ010000028">
    <property type="protein sequence ID" value="MBC8600092.1"/>
    <property type="molecule type" value="Genomic_DNA"/>
</dbReference>
<evidence type="ECO:0000256" key="2">
    <source>
        <dbReference type="ARBA" id="ARBA00010138"/>
    </source>
</evidence>
<organism evidence="10 11">
    <name type="scientific">Enterocloster hominis</name>
    <name type="common">ex Liu et al. 2021</name>
    <dbReference type="NCBI Taxonomy" id="2763663"/>
    <lineage>
        <taxon>Bacteria</taxon>
        <taxon>Bacillati</taxon>
        <taxon>Bacillota</taxon>
        <taxon>Clostridia</taxon>
        <taxon>Lachnospirales</taxon>
        <taxon>Lachnospiraceae</taxon>
        <taxon>Enterocloster</taxon>
    </lineage>
</organism>
<dbReference type="PANTHER" id="PTHR11907">
    <property type="entry name" value="AMIDOPHOSPHORIBOSYLTRANSFERASE"/>
    <property type="match status" value="1"/>
</dbReference>
<evidence type="ECO:0000256" key="7">
    <source>
        <dbReference type="ARBA" id="ARBA00022962"/>
    </source>
</evidence>
<dbReference type="SUPFAM" id="SSF56235">
    <property type="entry name" value="N-terminal nucleophile aminohydrolases (Ntn hydrolases)"/>
    <property type="match status" value="1"/>
</dbReference>
<dbReference type="Pfam" id="PF13537">
    <property type="entry name" value="GATase_7"/>
    <property type="match status" value="1"/>
</dbReference>
<dbReference type="EC" id="2.4.2.14" evidence="3 8"/>
<comment type="catalytic activity">
    <reaction evidence="8">
        <text>5-phospho-beta-D-ribosylamine + L-glutamate + diphosphate = 5-phospho-alpha-D-ribose 1-diphosphate + L-glutamine + H2O</text>
        <dbReference type="Rhea" id="RHEA:14905"/>
        <dbReference type="ChEBI" id="CHEBI:15377"/>
        <dbReference type="ChEBI" id="CHEBI:29985"/>
        <dbReference type="ChEBI" id="CHEBI:33019"/>
        <dbReference type="ChEBI" id="CHEBI:58017"/>
        <dbReference type="ChEBI" id="CHEBI:58359"/>
        <dbReference type="ChEBI" id="CHEBI:58681"/>
        <dbReference type="EC" id="2.4.2.14"/>
    </reaction>
</comment>
<dbReference type="PIRSF" id="PIRSF000485">
    <property type="entry name" value="Amd_phspho_trans"/>
    <property type="match status" value="1"/>
</dbReference>
<dbReference type="CDD" id="cd06223">
    <property type="entry name" value="PRTases_typeI"/>
    <property type="match status" value="1"/>
</dbReference>
<dbReference type="InterPro" id="IPR005854">
    <property type="entry name" value="PurF"/>
</dbReference>
<feature type="domain" description="Glutamine amidotransferase type-2" evidence="9">
    <location>
        <begin position="2"/>
        <end position="218"/>
    </location>
</feature>